<evidence type="ECO:0000313" key="5">
    <source>
        <dbReference type="Proteomes" id="UP000317169"/>
    </source>
</evidence>
<keyword evidence="4" id="KW-0813">Transport</keyword>
<dbReference type="Pfam" id="PF02563">
    <property type="entry name" value="Poly_export"/>
    <property type="match status" value="1"/>
</dbReference>
<reference evidence="4 5" key="1">
    <citation type="submission" date="2019-06" db="EMBL/GenBank/DDBJ databases">
        <title>Flavibacter putida gen. nov., sp. nov., a novel marine bacterium of the family Flavobacteriaceae isolated from coastal seawater.</title>
        <authorList>
            <person name="Feng X."/>
        </authorList>
    </citation>
    <scope>NUCLEOTIDE SEQUENCE [LARGE SCALE GENOMIC DNA]</scope>
    <source>
        <strain evidence="4 5">PLHSN227</strain>
    </source>
</reference>
<dbReference type="AlphaFoldDB" id="A0A507ZFX3"/>
<keyword evidence="2" id="KW-1133">Transmembrane helix</keyword>
<name>A0A507ZFX3_9FLAO</name>
<keyword evidence="2" id="KW-0812">Transmembrane</keyword>
<organism evidence="4 5">
    <name type="scientific">Haloflavibacter putidus</name>
    <dbReference type="NCBI Taxonomy" id="2576776"/>
    <lineage>
        <taxon>Bacteria</taxon>
        <taxon>Pseudomonadati</taxon>
        <taxon>Bacteroidota</taxon>
        <taxon>Flavobacteriia</taxon>
        <taxon>Flavobacteriales</taxon>
        <taxon>Flavobacteriaceae</taxon>
        <taxon>Haloflavibacter</taxon>
    </lineage>
</organism>
<dbReference type="RefSeq" id="WP_141422675.1">
    <property type="nucleotide sequence ID" value="NZ_VIAR01000016.1"/>
</dbReference>
<evidence type="ECO:0000256" key="1">
    <source>
        <dbReference type="ARBA" id="ARBA00022729"/>
    </source>
</evidence>
<sequence length="268" mass="29994">MKYIRFLTLLLLALQMGSCIGTKKLTYLQQPENQEMLDSLVSVKRIQKPYRVQINDLLDINVKALDQAVVQMFDKSTQEGSSGGQKMNAEQLYFDGYLVDAHGNIRVPTLGEINVLGYTTEEIRKKIESLLLENYFKEEANLFVTVKLAGVRYTTVGEIGTGTQILYDNEVTIMEAIANAGDIPVTGDRKDVMILRQYPEGQKVHHIDLTSIDAVNSPYYYIQPNDLIIVKPLPQKSYGFGVSGLETFSAIASVVTLFTSLLILTTRL</sequence>
<dbReference type="InterPro" id="IPR049712">
    <property type="entry name" value="Poly_export"/>
</dbReference>
<dbReference type="InterPro" id="IPR003715">
    <property type="entry name" value="Poly_export_N"/>
</dbReference>
<protein>
    <submittedName>
        <fullName evidence="4">Sugar transporter</fullName>
    </submittedName>
</protein>
<gene>
    <name evidence="4" type="ORF">FKR84_12605</name>
</gene>
<dbReference type="GO" id="GO:0015159">
    <property type="term" value="F:polysaccharide transmembrane transporter activity"/>
    <property type="evidence" value="ECO:0007669"/>
    <property type="project" value="InterPro"/>
</dbReference>
<dbReference type="Gene3D" id="3.30.1950.10">
    <property type="entry name" value="wza like domain"/>
    <property type="match status" value="1"/>
</dbReference>
<dbReference type="PANTHER" id="PTHR33619">
    <property type="entry name" value="POLYSACCHARIDE EXPORT PROTEIN GFCE-RELATED"/>
    <property type="match status" value="1"/>
</dbReference>
<keyword evidence="4" id="KW-0762">Sugar transport</keyword>
<feature type="domain" description="Polysaccharide export protein N-terminal" evidence="3">
    <location>
        <begin position="47"/>
        <end position="146"/>
    </location>
</feature>
<dbReference type="OrthoDB" id="1445882at2"/>
<dbReference type="EMBL" id="VIAR01000016">
    <property type="protein sequence ID" value="TQD33795.1"/>
    <property type="molecule type" value="Genomic_DNA"/>
</dbReference>
<evidence type="ECO:0000256" key="2">
    <source>
        <dbReference type="SAM" id="Phobius"/>
    </source>
</evidence>
<dbReference type="Proteomes" id="UP000317169">
    <property type="component" value="Unassembled WGS sequence"/>
</dbReference>
<keyword evidence="2" id="KW-0472">Membrane</keyword>
<dbReference type="Gene3D" id="3.10.560.10">
    <property type="entry name" value="Outer membrane lipoprotein wza domain like"/>
    <property type="match status" value="1"/>
</dbReference>
<feature type="transmembrane region" description="Helical" evidence="2">
    <location>
        <begin position="238"/>
        <end position="264"/>
    </location>
</feature>
<proteinExistence type="predicted"/>
<comment type="caution">
    <text evidence="4">The sequence shown here is derived from an EMBL/GenBank/DDBJ whole genome shotgun (WGS) entry which is preliminary data.</text>
</comment>
<accession>A0A507ZFX3</accession>
<evidence type="ECO:0000259" key="3">
    <source>
        <dbReference type="Pfam" id="PF02563"/>
    </source>
</evidence>
<keyword evidence="5" id="KW-1185">Reference proteome</keyword>
<dbReference type="PANTHER" id="PTHR33619:SF3">
    <property type="entry name" value="POLYSACCHARIDE EXPORT PROTEIN GFCE-RELATED"/>
    <property type="match status" value="1"/>
</dbReference>
<keyword evidence="1" id="KW-0732">Signal</keyword>
<evidence type="ECO:0000313" key="4">
    <source>
        <dbReference type="EMBL" id="TQD33795.1"/>
    </source>
</evidence>